<feature type="compositionally biased region" description="Polar residues" evidence="1">
    <location>
        <begin position="149"/>
        <end position="162"/>
    </location>
</feature>
<evidence type="ECO:0008006" key="5">
    <source>
        <dbReference type="Google" id="ProtNLM"/>
    </source>
</evidence>
<evidence type="ECO:0000313" key="4">
    <source>
        <dbReference type="Proteomes" id="UP000235672"/>
    </source>
</evidence>
<feature type="transmembrane region" description="Helical" evidence="2">
    <location>
        <begin position="233"/>
        <end position="256"/>
    </location>
</feature>
<keyword evidence="2" id="KW-1133">Transmembrane helix</keyword>
<gene>
    <name evidence="3" type="ORF">NA56DRAFT_586285</name>
</gene>
<accession>A0A2J6PG82</accession>
<reference evidence="3 4" key="1">
    <citation type="submission" date="2016-05" db="EMBL/GenBank/DDBJ databases">
        <title>A degradative enzymes factory behind the ericoid mycorrhizal symbiosis.</title>
        <authorList>
            <consortium name="DOE Joint Genome Institute"/>
            <person name="Martino E."/>
            <person name="Morin E."/>
            <person name="Grelet G."/>
            <person name="Kuo A."/>
            <person name="Kohler A."/>
            <person name="Daghino S."/>
            <person name="Barry K."/>
            <person name="Choi C."/>
            <person name="Cichocki N."/>
            <person name="Clum A."/>
            <person name="Copeland A."/>
            <person name="Hainaut M."/>
            <person name="Haridas S."/>
            <person name="Labutti K."/>
            <person name="Lindquist E."/>
            <person name="Lipzen A."/>
            <person name="Khouja H.-R."/>
            <person name="Murat C."/>
            <person name="Ohm R."/>
            <person name="Olson A."/>
            <person name="Spatafora J."/>
            <person name="Veneault-Fourrey C."/>
            <person name="Henrissat B."/>
            <person name="Grigoriev I."/>
            <person name="Martin F."/>
            <person name="Perotto S."/>
        </authorList>
    </citation>
    <scope>NUCLEOTIDE SEQUENCE [LARGE SCALE GENOMIC DNA]</scope>
    <source>
        <strain evidence="3 4">UAMH 7357</strain>
    </source>
</reference>
<feature type="transmembrane region" description="Helical" evidence="2">
    <location>
        <begin position="277"/>
        <end position="297"/>
    </location>
</feature>
<keyword evidence="2" id="KW-0472">Membrane</keyword>
<dbReference type="OrthoDB" id="2603at2759"/>
<feature type="transmembrane region" description="Helical" evidence="2">
    <location>
        <begin position="198"/>
        <end position="221"/>
    </location>
</feature>
<dbReference type="EMBL" id="KZ613537">
    <property type="protein sequence ID" value="PMD13062.1"/>
    <property type="molecule type" value="Genomic_DNA"/>
</dbReference>
<keyword evidence="4" id="KW-1185">Reference proteome</keyword>
<feature type="transmembrane region" description="Helical" evidence="2">
    <location>
        <begin position="55"/>
        <end position="82"/>
    </location>
</feature>
<evidence type="ECO:0000256" key="1">
    <source>
        <dbReference type="SAM" id="MobiDB-lite"/>
    </source>
</evidence>
<dbReference type="AlphaFoldDB" id="A0A2J6PG82"/>
<name>A0A2J6PG82_9HELO</name>
<dbReference type="STRING" id="1745343.A0A2J6PG82"/>
<feature type="transmembrane region" description="Helical" evidence="2">
    <location>
        <begin position="94"/>
        <end position="115"/>
    </location>
</feature>
<evidence type="ECO:0000313" key="3">
    <source>
        <dbReference type="EMBL" id="PMD13062.1"/>
    </source>
</evidence>
<evidence type="ECO:0000256" key="2">
    <source>
        <dbReference type="SAM" id="Phobius"/>
    </source>
</evidence>
<feature type="compositionally biased region" description="Polar residues" evidence="1">
    <location>
        <begin position="7"/>
        <end position="35"/>
    </location>
</feature>
<keyword evidence="2" id="KW-0812">Transmembrane</keyword>
<dbReference type="Proteomes" id="UP000235672">
    <property type="component" value="Unassembled WGS sequence"/>
</dbReference>
<feature type="region of interest" description="Disordered" evidence="1">
    <location>
        <begin position="145"/>
        <end position="170"/>
    </location>
</feature>
<organism evidence="3 4">
    <name type="scientific">Hyaloscypha hepaticicola</name>
    <dbReference type="NCBI Taxonomy" id="2082293"/>
    <lineage>
        <taxon>Eukaryota</taxon>
        <taxon>Fungi</taxon>
        <taxon>Dikarya</taxon>
        <taxon>Ascomycota</taxon>
        <taxon>Pezizomycotina</taxon>
        <taxon>Leotiomycetes</taxon>
        <taxon>Helotiales</taxon>
        <taxon>Hyaloscyphaceae</taxon>
        <taxon>Hyaloscypha</taxon>
    </lineage>
</organism>
<sequence>MFEEEYQNQGDRGPTSSESLTTRSRFSPIRSSVPTESTFPKRLKRMWTLFPLQDISWIVAFSFTIGSAAFVIYGFFLLLPFIDPETNFPTETPYATPASSVFGALLFLVGGYAGFLEGMNLSRREVAGTNVPDIETTEITEIRMKLDENSSQEMEPQSSTEPTRGERSGHSFPPLLGDPVFVYLPTKQQLTALHARSLLFHSAWVQFLGTIIFAFATFTSLPGILPSSNSSHLLITLLNLLPASTGGVLFIISALLQLFNAQDKLWTPKPRKADWQVGFSNLIGSLGFTLAGALPVFRSETASYVGILAEFWGSCAFLIGSVVQLYIVMGYYA</sequence>
<feature type="transmembrane region" description="Helical" evidence="2">
    <location>
        <begin position="303"/>
        <end position="328"/>
    </location>
</feature>
<feature type="region of interest" description="Disordered" evidence="1">
    <location>
        <begin position="1"/>
        <end position="35"/>
    </location>
</feature>
<proteinExistence type="predicted"/>
<protein>
    <recommendedName>
        <fullName evidence="5">Integral membrane protein</fullName>
    </recommendedName>
</protein>